<dbReference type="EMBL" id="LAZR01038102">
    <property type="protein sequence ID" value="KKL20428.1"/>
    <property type="molecule type" value="Genomic_DNA"/>
</dbReference>
<feature type="non-terminal residue" evidence="1">
    <location>
        <position position="1"/>
    </location>
</feature>
<proteinExistence type="predicted"/>
<dbReference type="AlphaFoldDB" id="A0A0F9E8M8"/>
<accession>A0A0F9E8M8</accession>
<name>A0A0F9E8M8_9ZZZZ</name>
<gene>
    <name evidence="1" type="ORF">LCGC14_2455520</name>
</gene>
<evidence type="ECO:0000313" key="1">
    <source>
        <dbReference type="EMBL" id="KKL20428.1"/>
    </source>
</evidence>
<organism evidence="1">
    <name type="scientific">marine sediment metagenome</name>
    <dbReference type="NCBI Taxonomy" id="412755"/>
    <lineage>
        <taxon>unclassified sequences</taxon>
        <taxon>metagenomes</taxon>
        <taxon>ecological metagenomes</taxon>
    </lineage>
</organism>
<comment type="caution">
    <text evidence="1">The sequence shown here is derived from an EMBL/GenBank/DDBJ whole genome shotgun (WGS) entry which is preliminary data.</text>
</comment>
<sequence>DCECSDCQFCIDGTPRPDLWSEADVARWGADPQGLDDLTGTEER</sequence>
<protein>
    <submittedName>
        <fullName evidence="1">Uncharacterized protein</fullName>
    </submittedName>
</protein>
<reference evidence="1" key="1">
    <citation type="journal article" date="2015" name="Nature">
        <title>Complex archaea that bridge the gap between prokaryotes and eukaryotes.</title>
        <authorList>
            <person name="Spang A."/>
            <person name="Saw J.H."/>
            <person name="Jorgensen S.L."/>
            <person name="Zaremba-Niedzwiedzka K."/>
            <person name="Martijn J."/>
            <person name="Lind A.E."/>
            <person name="van Eijk R."/>
            <person name="Schleper C."/>
            <person name="Guy L."/>
            <person name="Ettema T.J."/>
        </authorList>
    </citation>
    <scope>NUCLEOTIDE SEQUENCE</scope>
</reference>